<dbReference type="SMART" id="SM00342">
    <property type="entry name" value="HTH_ARAC"/>
    <property type="match status" value="1"/>
</dbReference>
<dbReference type="PANTHER" id="PTHR46796">
    <property type="entry name" value="HTH-TYPE TRANSCRIPTIONAL ACTIVATOR RHAS-RELATED"/>
    <property type="match status" value="1"/>
</dbReference>
<proteinExistence type="predicted"/>
<dbReference type="InterPro" id="IPR014710">
    <property type="entry name" value="RmlC-like_jellyroll"/>
</dbReference>
<dbReference type="PROSITE" id="PS01124">
    <property type="entry name" value="HTH_ARAC_FAMILY_2"/>
    <property type="match status" value="1"/>
</dbReference>
<evidence type="ECO:0000313" key="5">
    <source>
        <dbReference type="EMBL" id="GAA3953789.1"/>
    </source>
</evidence>
<protein>
    <submittedName>
        <fullName evidence="5">AraC family transcriptional regulator</fullName>
    </submittedName>
</protein>
<dbReference type="Proteomes" id="UP001501337">
    <property type="component" value="Unassembled WGS sequence"/>
</dbReference>
<keyword evidence="6" id="KW-1185">Reference proteome</keyword>
<keyword evidence="1" id="KW-0805">Transcription regulation</keyword>
<comment type="caution">
    <text evidence="5">The sequence shown here is derived from an EMBL/GenBank/DDBJ whole genome shotgun (WGS) entry which is preliminary data.</text>
</comment>
<dbReference type="InterPro" id="IPR011051">
    <property type="entry name" value="RmlC_Cupin_sf"/>
</dbReference>
<dbReference type="SUPFAM" id="SSF51182">
    <property type="entry name" value="RmlC-like cupins"/>
    <property type="match status" value="1"/>
</dbReference>
<dbReference type="InterPro" id="IPR009057">
    <property type="entry name" value="Homeodomain-like_sf"/>
</dbReference>
<dbReference type="InterPro" id="IPR018062">
    <property type="entry name" value="HTH_AraC-typ_CS"/>
</dbReference>
<dbReference type="PANTHER" id="PTHR46796:SF10">
    <property type="entry name" value="TRANSCRIPTIONAL ACTIVATOR FEAR"/>
    <property type="match status" value="1"/>
</dbReference>
<evidence type="ECO:0000259" key="4">
    <source>
        <dbReference type="PROSITE" id="PS01124"/>
    </source>
</evidence>
<gene>
    <name evidence="5" type="ORF">GCM10022278_10720</name>
</gene>
<keyword evidence="3" id="KW-0804">Transcription</keyword>
<dbReference type="Gene3D" id="2.60.120.10">
    <property type="entry name" value="Jelly Rolls"/>
    <property type="match status" value="1"/>
</dbReference>
<dbReference type="SUPFAM" id="SSF46689">
    <property type="entry name" value="Homeodomain-like"/>
    <property type="match status" value="2"/>
</dbReference>
<feature type="domain" description="HTH araC/xylS-type" evidence="4">
    <location>
        <begin position="191"/>
        <end position="289"/>
    </location>
</feature>
<name>A0ABP7NTE3_9GAMM</name>
<evidence type="ECO:0000256" key="3">
    <source>
        <dbReference type="ARBA" id="ARBA00023163"/>
    </source>
</evidence>
<dbReference type="Gene3D" id="1.10.10.60">
    <property type="entry name" value="Homeodomain-like"/>
    <property type="match status" value="2"/>
</dbReference>
<dbReference type="InterPro" id="IPR018060">
    <property type="entry name" value="HTH_AraC"/>
</dbReference>
<keyword evidence="2" id="KW-0238">DNA-binding</keyword>
<dbReference type="RefSeq" id="WP_344804077.1">
    <property type="nucleotide sequence ID" value="NZ_BAABBO010000005.1"/>
</dbReference>
<dbReference type="Pfam" id="PF12833">
    <property type="entry name" value="HTH_18"/>
    <property type="match status" value="1"/>
</dbReference>
<accession>A0ABP7NTE3</accession>
<reference evidence="6" key="1">
    <citation type="journal article" date="2019" name="Int. J. Syst. Evol. Microbiol.">
        <title>The Global Catalogue of Microorganisms (GCM) 10K type strain sequencing project: providing services to taxonomists for standard genome sequencing and annotation.</title>
        <authorList>
            <consortium name="The Broad Institute Genomics Platform"/>
            <consortium name="The Broad Institute Genome Sequencing Center for Infectious Disease"/>
            <person name="Wu L."/>
            <person name="Ma J."/>
        </authorList>
    </citation>
    <scope>NUCLEOTIDE SEQUENCE [LARGE SCALE GENOMIC DNA]</scope>
    <source>
        <strain evidence="6">JCM 17555</strain>
    </source>
</reference>
<evidence type="ECO:0000256" key="2">
    <source>
        <dbReference type="ARBA" id="ARBA00023125"/>
    </source>
</evidence>
<dbReference type="PROSITE" id="PS00041">
    <property type="entry name" value="HTH_ARAC_FAMILY_1"/>
    <property type="match status" value="1"/>
</dbReference>
<sequence length="289" mass="32109">MGVTDQNLRQLIAPVSARGRAAAHKAEVSAAATGGMLVAEVVRLPQHVNRHSHPYHQLVMGLTGTAEIDMLGLAAHLDVSHACVVPSNTYHDFYGRPSNHVLVINIDADSPVFTDQAHPDHASLATLFDRPRLISLDNGMRQLTQVSIQEIQRNPHDRALRHYLGSAIIRCLSQRLLPSTSQHERGLLDMYKIDNYIFEHLDETISIADLAACLCLSERRFHGIFKAQMQQTPHQYIIDQRLDKAIQLITNTSLSLIEISELCGFSSQSALTSSVRKYRGTTPGRLRNG</sequence>
<dbReference type="EMBL" id="BAABBO010000005">
    <property type="protein sequence ID" value="GAA3953789.1"/>
    <property type="molecule type" value="Genomic_DNA"/>
</dbReference>
<organism evidence="5 6">
    <name type="scientific">Allohahella marinimesophila</name>
    <dbReference type="NCBI Taxonomy" id="1054972"/>
    <lineage>
        <taxon>Bacteria</taxon>
        <taxon>Pseudomonadati</taxon>
        <taxon>Pseudomonadota</taxon>
        <taxon>Gammaproteobacteria</taxon>
        <taxon>Oceanospirillales</taxon>
        <taxon>Hahellaceae</taxon>
        <taxon>Allohahella</taxon>
    </lineage>
</organism>
<evidence type="ECO:0000256" key="1">
    <source>
        <dbReference type="ARBA" id="ARBA00023015"/>
    </source>
</evidence>
<evidence type="ECO:0000313" key="6">
    <source>
        <dbReference type="Proteomes" id="UP001501337"/>
    </source>
</evidence>
<dbReference type="InterPro" id="IPR050204">
    <property type="entry name" value="AraC_XylS_family_regulators"/>
</dbReference>